<dbReference type="EMBL" id="CYZT01000306">
    <property type="protein sequence ID" value="CUP28641.1"/>
    <property type="molecule type" value="Genomic_DNA"/>
</dbReference>
<evidence type="ECO:0000313" key="1">
    <source>
        <dbReference type="EMBL" id="CUP28641.1"/>
    </source>
</evidence>
<gene>
    <name evidence="1" type="ORF">ERS852411_02937</name>
</gene>
<dbReference type="AlphaFoldDB" id="A0A174M094"/>
<organism evidence="1 2">
    <name type="scientific">Flavonifractor plautii</name>
    <name type="common">Fusobacterium plautii</name>
    <dbReference type="NCBI Taxonomy" id="292800"/>
    <lineage>
        <taxon>Bacteria</taxon>
        <taxon>Bacillati</taxon>
        <taxon>Bacillota</taxon>
        <taxon>Clostridia</taxon>
        <taxon>Eubacteriales</taxon>
        <taxon>Oscillospiraceae</taxon>
        <taxon>Flavonifractor</taxon>
    </lineage>
</organism>
<evidence type="ECO:0008006" key="3">
    <source>
        <dbReference type="Google" id="ProtNLM"/>
    </source>
</evidence>
<evidence type="ECO:0000313" key="2">
    <source>
        <dbReference type="Proteomes" id="UP000095746"/>
    </source>
</evidence>
<dbReference type="Proteomes" id="UP000095746">
    <property type="component" value="Unassembled WGS sequence"/>
</dbReference>
<proteinExistence type="predicted"/>
<sequence length="378" mass="42432">MNQKEVSELRRRFRPDKNAVSRIYGCYVNSSREIVSYLDESLGSMPQDEAEKYLSLLKKSLSGTLGRNLIDLVFSTQQVADSEEHRLLMSLRDSKLKDHEARETFYRKVIDSLELEESGYLILLVHDDYDVPRRAKDDTMMRDASDEVFSYLLCCVCPIKERKAELGFFPGDNEFHTCGGQVVSAPELGFLFPAFDGRTANLYNALFYTRKAGEIHQEVIDAVFHVEPPMSAAEQREAFQGALADALDEAYQVEIAQAVYERLNERIQAHKENKDPEAPIITPGEIGGILRECGVAEEQVAAFQEQCAQQFGPGATLNPANLIDAGRFEVKTADATISVPPERSYLVETRSIDGRRYLLVPAEEAVEINGAPVRVPRN</sequence>
<protein>
    <recommendedName>
        <fullName evidence="3">DUF4317 domain-containing protein</fullName>
    </recommendedName>
</protein>
<dbReference type="RefSeq" id="WP_021632853.1">
    <property type="nucleotide sequence ID" value="NZ_JAJBSA010000136.1"/>
</dbReference>
<accession>A0A174M094</accession>
<dbReference type="Pfam" id="PF14199">
    <property type="entry name" value="DUF4317"/>
    <property type="match status" value="1"/>
</dbReference>
<name>A0A174M094_FLAPL</name>
<dbReference type="InterPro" id="IPR025466">
    <property type="entry name" value="DUF4317"/>
</dbReference>
<reference evidence="1 2" key="1">
    <citation type="submission" date="2015-09" db="EMBL/GenBank/DDBJ databases">
        <authorList>
            <consortium name="Pathogen Informatics"/>
        </authorList>
    </citation>
    <scope>NUCLEOTIDE SEQUENCE [LARGE SCALE GENOMIC DNA]</scope>
    <source>
        <strain evidence="1 2">2789STDY5608854</strain>
    </source>
</reference>